<proteinExistence type="predicted"/>
<comment type="caution">
    <text evidence="1">The sequence shown here is derived from an EMBL/GenBank/DDBJ whole genome shotgun (WGS) entry which is preliminary data.</text>
</comment>
<organism evidence="1 2">
    <name type="scientific">Enterococcus faecium</name>
    <name type="common">Streptococcus faecium</name>
    <dbReference type="NCBI Taxonomy" id="1352"/>
    <lineage>
        <taxon>Bacteria</taxon>
        <taxon>Bacillati</taxon>
        <taxon>Bacillota</taxon>
        <taxon>Bacilli</taxon>
        <taxon>Lactobacillales</taxon>
        <taxon>Enterococcaceae</taxon>
        <taxon>Enterococcus</taxon>
    </lineage>
</organism>
<dbReference type="Proteomes" id="UP000224303">
    <property type="component" value="Unassembled WGS sequence"/>
</dbReference>
<dbReference type="AlphaFoldDB" id="A0A2G0E8D6"/>
<protein>
    <submittedName>
        <fullName evidence="1">Uncharacterized protein</fullName>
    </submittedName>
</protein>
<evidence type="ECO:0000313" key="1">
    <source>
        <dbReference type="EMBL" id="PHL20711.1"/>
    </source>
</evidence>
<sequence>MGIINAHKELAIIGSDVKDWSTHSSSNLPEIKFKIETFKKFVELNLAFKQCKFTVNFIDI</sequence>
<gene>
    <name evidence="1" type="ORF">CQR37_12550</name>
</gene>
<name>A0A2G0E8D6_ENTFC</name>
<dbReference type="EMBL" id="PCGC01000041">
    <property type="protein sequence ID" value="PHL20711.1"/>
    <property type="molecule type" value="Genomic_DNA"/>
</dbReference>
<accession>A0A2G0E8D6</accession>
<reference evidence="1 2" key="1">
    <citation type="submission" date="2017-10" db="EMBL/GenBank/DDBJ databases">
        <title>Draft genomes of the Enterococcus faecium isolated from human feces before and after Helicobacter pylori eradication therapy.</title>
        <authorList>
            <person name="Prianichniikov N.A."/>
            <person name="Glushchenko O.E."/>
            <person name="Malakhova M.V."/>
        </authorList>
    </citation>
    <scope>NUCLEOTIDE SEQUENCE [LARGE SCALE GENOMIC DNA]</scope>
    <source>
        <strain evidence="1 2">Hp_5-7</strain>
    </source>
</reference>
<dbReference type="RefSeq" id="WP_038810180.1">
    <property type="nucleotide sequence ID" value="NZ_JAALOI010000056.1"/>
</dbReference>
<evidence type="ECO:0000313" key="2">
    <source>
        <dbReference type="Proteomes" id="UP000224303"/>
    </source>
</evidence>